<dbReference type="Proteomes" id="UP000655287">
    <property type="component" value="Unassembled WGS sequence"/>
</dbReference>
<feature type="compositionally biased region" description="Gly residues" evidence="1">
    <location>
        <begin position="167"/>
        <end position="179"/>
    </location>
</feature>
<accession>A0A919RCB5</accession>
<dbReference type="EMBL" id="BOOU01000096">
    <property type="protein sequence ID" value="GII81367.1"/>
    <property type="molecule type" value="Genomic_DNA"/>
</dbReference>
<proteinExistence type="predicted"/>
<evidence type="ECO:0000313" key="2">
    <source>
        <dbReference type="EMBL" id="GII81367.1"/>
    </source>
</evidence>
<feature type="compositionally biased region" description="Low complexity" evidence="1">
    <location>
        <begin position="305"/>
        <end position="323"/>
    </location>
</feature>
<feature type="compositionally biased region" description="Gly residues" evidence="1">
    <location>
        <begin position="217"/>
        <end position="241"/>
    </location>
</feature>
<feature type="region of interest" description="Disordered" evidence="1">
    <location>
        <begin position="127"/>
        <end position="323"/>
    </location>
</feature>
<keyword evidence="3" id="KW-1185">Reference proteome</keyword>
<reference evidence="2" key="1">
    <citation type="submission" date="2021-01" db="EMBL/GenBank/DDBJ databases">
        <title>Whole genome shotgun sequence of Sphaerisporangium rufum NBRC 109079.</title>
        <authorList>
            <person name="Komaki H."/>
            <person name="Tamura T."/>
        </authorList>
    </citation>
    <scope>NUCLEOTIDE SEQUENCE</scope>
    <source>
        <strain evidence="2">NBRC 109079</strain>
    </source>
</reference>
<dbReference type="AlphaFoldDB" id="A0A919RCB5"/>
<comment type="caution">
    <text evidence="2">The sequence shown here is derived from an EMBL/GenBank/DDBJ whole genome shotgun (WGS) entry which is preliminary data.</text>
</comment>
<name>A0A919RCB5_9ACTN</name>
<sequence length="323" mass="31809">MLGAAMLAPAVLGLGLVVAEVTGYGDRARSAGRHEADLVASPWRDAAPTTRASARGISNDSFVSPVPAPLHANQGYDGAVPPAQEETPQGEEVVAIFRMRTRLLEAGYRRPDGGGWGAVRDEAGLRVGTPTTGRAGEPARLAGAGVGDGERRRGAKRRQGRLILADGPGGTASGRGGAAAGRRDGVGDGPRSAVAAGAGRAERPVGVSPALRDGRADGGGQVDGPGGSGGTSGDGPAGGGPAPATGTDGMAGGAAGEKAAGGPERVRDPSPVPATPSARPARTGERLMSPDVVETAFTVEEPSDAAGAVPVAPAAWRGAATRQ</sequence>
<evidence type="ECO:0000313" key="3">
    <source>
        <dbReference type="Proteomes" id="UP000655287"/>
    </source>
</evidence>
<protein>
    <submittedName>
        <fullName evidence="2">Uncharacterized protein</fullName>
    </submittedName>
</protein>
<organism evidence="2 3">
    <name type="scientific">Sphaerisporangium rufum</name>
    <dbReference type="NCBI Taxonomy" id="1381558"/>
    <lineage>
        <taxon>Bacteria</taxon>
        <taxon>Bacillati</taxon>
        <taxon>Actinomycetota</taxon>
        <taxon>Actinomycetes</taxon>
        <taxon>Streptosporangiales</taxon>
        <taxon>Streptosporangiaceae</taxon>
        <taxon>Sphaerisporangium</taxon>
    </lineage>
</organism>
<evidence type="ECO:0000256" key="1">
    <source>
        <dbReference type="SAM" id="MobiDB-lite"/>
    </source>
</evidence>
<gene>
    <name evidence="2" type="ORF">Sru01_63490</name>
</gene>